<gene>
    <name evidence="9" type="ORF">N7469_006325</name>
</gene>
<comment type="subcellular location">
    <subcellularLocation>
        <location evidence="1">Membrane</location>
        <topology evidence="1">Multi-pass membrane protein</topology>
    </subcellularLocation>
</comment>
<feature type="transmembrane region" description="Helical" evidence="7">
    <location>
        <begin position="37"/>
        <end position="60"/>
    </location>
</feature>
<dbReference type="GO" id="GO:0016020">
    <property type="term" value="C:membrane"/>
    <property type="evidence" value="ECO:0007669"/>
    <property type="project" value="UniProtKB-SubCell"/>
</dbReference>
<keyword evidence="10" id="KW-1185">Reference proteome</keyword>
<feature type="transmembrane region" description="Helical" evidence="7">
    <location>
        <begin position="244"/>
        <end position="263"/>
    </location>
</feature>
<evidence type="ECO:0000256" key="3">
    <source>
        <dbReference type="ARBA" id="ARBA00022989"/>
    </source>
</evidence>
<feature type="transmembrane region" description="Helical" evidence="7">
    <location>
        <begin position="186"/>
        <end position="206"/>
    </location>
</feature>
<feature type="transmembrane region" description="Helical" evidence="7">
    <location>
        <begin position="212"/>
        <end position="232"/>
    </location>
</feature>
<evidence type="ECO:0000313" key="10">
    <source>
        <dbReference type="Proteomes" id="UP001147733"/>
    </source>
</evidence>
<dbReference type="Proteomes" id="UP001147733">
    <property type="component" value="Unassembled WGS sequence"/>
</dbReference>
<feature type="transmembrane region" description="Helical" evidence="7">
    <location>
        <begin position="283"/>
        <end position="299"/>
    </location>
</feature>
<feature type="transmembrane region" description="Helical" evidence="7">
    <location>
        <begin position="124"/>
        <end position="143"/>
    </location>
</feature>
<comment type="caution">
    <text evidence="9">The sequence shown here is derived from an EMBL/GenBank/DDBJ whole genome shotgun (WGS) entry which is preliminary data.</text>
</comment>
<sequence>MDSTIILLWVFTWIAISLIVSRLVLRKWKGFHFNLGDYFSMGAILCALVRLALVHVILIWGTNNMTREFRDTHTFTLEEIHRREIASKFVLANRVFYNTYLWLQKLVLLDTYRRLIAHLRWEKITITTYIAVFAATYVTVQIVTFTECDPFNHYWIVLPDPGIYLFFFSLSHIILTFRVNFFNSSLIHIGTCCQAQLQLIVLDLTLLTLRSIGVLNVVTDLMLIALPIPVLVLVKRSTIEKLQLAVLFAVGLFIVAITIARLPQNAKNSSMQVNRTTWASVELLAAAIVSNAPVLYGLIKGRKQRSRYAASGAESSGPSRQGLQKKSVNGTQFELQGTGHGKRGSVLSSRLSSSNYLEIGSESRQSLTRSLGR</sequence>
<dbReference type="Pfam" id="PF20684">
    <property type="entry name" value="Fung_rhodopsin"/>
    <property type="match status" value="1"/>
</dbReference>
<dbReference type="OrthoDB" id="2988756at2759"/>
<keyword evidence="2 7" id="KW-0812">Transmembrane</keyword>
<keyword evidence="3 7" id="KW-1133">Transmembrane helix</keyword>
<dbReference type="InterPro" id="IPR052337">
    <property type="entry name" value="SAT4-like"/>
</dbReference>
<dbReference type="InterPro" id="IPR049326">
    <property type="entry name" value="Rhodopsin_dom_fungi"/>
</dbReference>
<evidence type="ECO:0000256" key="4">
    <source>
        <dbReference type="ARBA" id="ARBA00023136"/>
    </source>
</evidence>
<dbReference type="EMBL" id="JAPQKT010000005">
    <property type="protein sequence ID" value="KAJ5231737.1"/>
    <property type="molecule type" value="Genomic_DNA"/>
</dbReference>
<feature type="compositionally biased region" description="Polar residues" evidence="6">
    <location>
        <begin position="313"/>
        <end position="335"/>
    </location>
</feature>
<reference evidence="9" key="1">
    <citation type="submission" date="2022-11" db="EMBL/GenBank/DDBJ databases">
        <authorList>
            <person name="Petersen C."/>
        </authorList>
    </citation>
    <scope>NUCLEOTIDE SEQUENCE</scope>
    <source>
        <strain evidence="9">IBT 23319</strain>
    </source>
</reference>
<protein>
    <recommendedName>
        <fullName evidence="8">Rhodopsin domain-containing protein</fullName>
    </recommendedName>
</protein>
<keyword evidence="4 7" id="KW-0472">Membrane</keyword>
<proteinExistence type="inferred from homology"/>
<name>A0A9W9NXV4_PENCI</name>
<dbReference type="RefSeq" id="XP_056500481.1">
    <property type="nucleotide sequence ID" value="XM_056645243.1"/>
</dbReference>
<evidence type="ECO:0000313" key="9">
    <source>
        <dbReference type="EMBL" id="KAJ5231737.1"/>
    </source>
</evidence>
<dbReference type="GeneID" id="81384410"/>
<dbReference type="PANTHER" id="PTHR33048:SF166">
    <property type="entry name" value="PTH11-LIKE INTEGRAL MEMBRANE PROTEIN"/>
    <property type="match status" value="1"/>
</dbReference>
<evidence type="ECO:0000256" key="7">
    <source>
        <dbReference type="SAM" id="Phobius"/>
    </source>
</evidence>
<reference evidence="9" key="2">
    <citation type="journal article" date="2023" name="IMA Fungus">
        <title>Comparative genomic study of the Penicillium genus elucidates a diverse pangenome and 15 lateral gene transfer events.</title>
        <authorList>
            <person name="Petersen C."/>
            <person name="Sorensen T."/>
            <person name="Nielsen M.R."/>
            <person name="Sondergaard T.E."/>
            <person name="Sorensen J.L."/>
            <person name="Fitzpatrick D.A."/>
            <person name="Frisvad J.C."/>
            <person name="Nielsen K.L."/>
        </authorList>
    </citation>
    <scope>NUCLEOTIDE SEQUENCE</scope>
    <source>
        <strain evidence="9">IBT 23319</strain>
    </source>
</reference>
<dbReference type="AlphaFoldDB" id="A0A9W9NXV4"/>
<organism evidence="9 10">
    <name type="scientific">Penicillium citrinum</name>
    <dbReference type="NCBI Taxonomy" id="5077"/>
    <lineage>
        <taxon>Eukaryota</taxon>
        <taxon>Fungi</taxon>
        <taxon>Dikarya</taxon>
        <taxon>Ascomycota</taxon>
        <taxon>Pezizomycotina</taxon>
        <taxon>Eurotiomycetes</taxon>
        <taxon>Eurotiomycetidae</taxon>
        <taxon>Eurotiales</taxon>
        <taxon>Aspergillaceae</taxon>
        <taxon>Penicillium</taxon>
    </lineage>
</organism>
<evidence type="ECO:0000259" key="8">
    <source>
        <dbReference type="Pfam" id="PF20684"/>
    </source>
</evidence>
<evidence type="ECO:0000256" key="6">
    <source>
        <dbReference type="SAM" id="MobiDB-lite"/>
    </source>
</evidence>
<feature type="region of interest" description="Disordered" evidence="6">
    <location>
        <begin position="309"/>
        <end position="347"/>
    </location>
</feature>
<dbReference type="PANTHER" id="PTHR33048">
    <property type="entry name" value="PTH11-LIKE INTEGRAL MEMBRANE PROTEIN (AFU_ORTHOLOGUE AFUA_5G11245)"/>
    <property type="match status" value="1"/>
</dbReference>
<comment type="similarity">
    <text evidence="5">Belongs to the SAT4 family.</text>
</comment>
<evidence type="ECO:0000256" key="1">
    <source>
        <dbReference type="ARBA" id="ARBA00004141"/>
    </source>
</evidence>
<feature type="domain" description="Rhodopsin" evidence="8">
    <location>
        <begin position="22"/>
        <end position="299"/>
    </location>
</feature>
<feature type="transmembrane region" description="Helical" evidence="7">
    <location>
        <begin position="6"/>
        <end position="25"/>
    </location>
</feature>
<accession>A0A9W9NXV4</accession>
<feature type="transmembrane region" description="Helical" evidence="7">
    <location>
        <begin position="163"/>
        <end position="179"/>
    </location>
</feature>
<evidence type="ECO:0000256" key="5">
    <source>
        <dbReference type="ARBA" id="ARBA00038359"/>
    </source>
</evidence>
<evidence type="ECO:0000256" key="2">
    <source>
        <dbReference type="ARBA" id="ARBA00022692"/>
    </source>
</evidence>